<dbReference type="AlphaFoldDB" id="A0A640WHR9"/>
<evidence type="ECO:0000256" key="3">
    <source>
        <dbReference type="SAM" id="SignalP"/>
    </source>
</evidence>
<dbReference type="EMBL" id="VTPX01000002">
    <property type="protein sequence ID" value="KAA0019902.1"/>
    <property type="molecule type" value="Genomic_DNA"/>
</dbReference>
<dbReference type="InterPro" id="IPR001011">
    <property type="entry name" value="Acid_Pase_classA_bac"/>
</dbReference>
<dbReference type="NCBIfam" id="TIGR02601">
    <property type="entry name" value="autotrns_rpt"/>
    <property type="match status" value="1"/>
</dbReference>
<organism evidence="5 6">
    <name type="scientific">Salinicola corii</name>
    <dbReference type="NCBI Taxonomy" id="2606937"/>
    <lineage>
        <taxon>Bacteria</taxon>
        <taxon>Pseudomonadati</taxon>
        <taxon>Pseudomonadota</taxon>
        <taxon>Gammaproteobacteria</taxon>
        <taxon>Oceanospirillales</taxon>
        <taxon>Halomonadaceae</taxon>
        <taxon>Salinicola</taxon>
    </lineage>
</organism>
<accession>A0A640WHR9</accession>
<dbReference type="PRINTS" id="PR00483">
    <property type="entry name" value="BACPHPHTASE"/>
</dbReference>
<keyword evidence="1 3" id="KW-0732">Signal</keyword>
<name>A0A640WHR9_9GAMM</name>
<feature type="domain" description="Phosphatidic acid phosphatase type 2/haloperoxidase" evidence="4">
    <location>
        <begin position="231"/>
        <end position="380"/>
    </location>
</feature>
<evidence type="ECO:0000256" key="1">
    <source>
        <dbReference type="ARBA" id="ARBA00022729"/>
    </source>
</evidence>
<dbReference type="SUPFAM" id="SSF48317">
    <property type="entry name" value="Acid phosphatase/Vanadium-dependent haloperoxidase"/>
    <property type="match status" value="1"/>
</dbReference>
<feature type="signal peptide" evidence="3">
    <location>
        <begin position="1"/>
        <end position="25"/>
    </location>
</feature>
<comment type="caution">
    <text evidence="5">The sequence shown here is derived from an EMBL/GenBank/DDBJ whole genome shotgun (WGS) entry which is preliminary data.</text>
</comment>
<dbReference type="PROSITE" id="PS51257">
    <property type="entry name" value="PROKAR_LIPOPROTEIN"/>
    <property type="match status" value="1"/>
</dbReference>
<dbReference type="InterPro" id="IPR011050">
    <property type="entry name" value="Pectin_lyase_fold/virulence"/>
</dbReference>
<sequence length="711" mass="76124">MSDAIKLKKHHLYLAIVAATALALAGCSDDDHDHDDSSAATKPAKPTGLGSEQTVDIPQVDYPLPSVDNAENNADGSLRYTLGQNPIAYLLRGINEIWHGTSETWQNAANGNGPDDYLPDPILDPKIWKENIQYVVDVTQNRTDEQAILAFLDDQRSKNYSVIDGYGPLTEAYVEGSDAYVDIPVPTVDQVLVDANYQSSHNDNIAFAGNTSADLGAVVSLVDLFRQRSPASTSASKYIFSTPRPWRMNDSGEIDFLGTDRHYTCTDSEGTASTVTYDRYTSSVEVVPGLMCSRRAHDAEKEADGLYTAETENRRKDGGYPSGHTNAGYLAAMAYAYALPQRYSAMLTRGSQLGEDRIVAGMHSPVDVIGGRIHALSVASYALNNGGESEAEAASEQAQQYFGDMAGAEGMSLYEFAHQSIDDSDETGLIDGNMINTAVYDNNDYDDHGANKKLYRQRLTYGLSQNKDEAGQDPVVPAGAEALLKSRQPYLSDEQRRAVLATTEIDSGYPILDDSNGWGRLDLVTAADGYGAFDGDVSVTMDASEGGFNAHDWWRNDIDGKGMLTLTQDNSGRLTLTGDNSYSGGILLQGGTLEAASASAFGTGDVYVENGTLRINPADDKALEIGGNLTMENGTLAMSMDEDNSQITVGQQVYIAGGTLKLDFADDGPTAGTKFTLINGATVSGTFGNVDAGDVNVELSYSDSGIAATVQ</sequence>
<dbReference type="InterPro" id="IPR000326">
    <property type="entry name" value="PAP2/HPO"/>
</dbReference>
<dbReference type="GO" id="GO:0003993">
    <property type="term" value="F:acid phosphatase activity"/>
    <property type="evidence" value="ECO:0007669"/>
    <property type="project" value="InterPro"/>
</dbReference>
<feature type="chain" id="PRO_5024849516" evidence="3">
    <location>
        <begin position="26"/>
        <end position="711"/>
    </location>
</feature>
<protein>
    <submittedName>
        <fullName evidence="5">Phosphatase PAP2 family protein</fullName>
    </submittedName>
</protein>
<evidence type="ECO:0000259" key="4">
    <source>
        <dbReference type="Pfam" id="PF01569"/>
    </source>
</evidence>
<dbReference type="SUPFAM" id="SSF51126">
    <property type="entry name" value="Pectin lyase-like"/>
    <property type="match status" value="1"/>
</dbReference>
<feature type="region of interest" description="Disordered" evidence="2">
    <location>
        <begin position="303"/>
        <end position="322"/>
    </location>
</feature>
<evidence type="ECO:0000256" key="2">
    <source>
        <dbReference type="SAM" id="MobiDB-lite"/>
    </source>
</evidence>
<evidence type="ECO:0000313" key="6">
    <source>
        <dbReference type="Proteomes" id="UP000466024"/>
    </source>
</evidence>
<dbReference type="GO" id="GO:0030288">
    <property type="term" value="C:outer membrane-bounded periplasmic space"/>
    <property type="evidence" value="ECO:0007669"/>
    <property type="project" value="InterPro"/>
</dbReference>
<dbReference type="Gene3D" id="1.20.144.10">
    <property type="entry name" value="Phosphatidic acid phosphatase type 2/haloperoxidase"/>
    <property type="match status" value="1"/>
</dbReference>
<dbReference type="Pfam" id="PF12951">
    <property type="entry name" value="PATR"/>
    <property type="match status" value="1"/>
</dbReference>
<dbReference type="RefSeq" id="WP_149434494.1">
    <property type="nucleotide sequence ID" value="NZ_VTPX01000002.1"/>
</dbReference>
<dbReference type="InterPro" id="IPR036938">
    <property type="entry name" value="PAP2/HPO_sf"/>
</dbReference>
<proteinExistence type="predicted"/>
<evidence type="ECO:0000313" key="5">
    <source>
        <dbReference type="EMBL" id="KAA0019902.1"/>
    </source>
</evidence>
<gene>
    <name evidence="5" type="ORF">F0A16_06195</name>
</gene>
<dbReference type="Pfam" id="PF01569">
    <property type="entry name" value="PAP2"/>
    <property type="match status" value="1"/>
</dbReference>
<dbReference type="Proteomes" id="UP000466024">
    <property type="component" value="Unassembled WGS sequence"/>
</dbReference>
<reference evidence="5 6" key="1">
    <citation type="submission" date="2019-08" db="EMBL/GenBank/DDBJ databases">
        <title>Bioinformatics analysis of the strain L3 and L5.</title>
        <authorList>
            <person name="Li X."/>
        </authorList>
    </citation>
    <scope>NUCLEOTIDE SEQUENCE [LARGE SCALE GENOMIC DNA]</scope>
    <source>
        <strain evidence="5 6">L3</strain>
    </source>
</reference>
<feature type="region of interest" description="Disordered" evidence="2">
    <location>
        <begin position="28"/>
        <end position="56"/>
    </location>
</feature>
<dbReference type="InterPro" id="IPR013425">
    <property type="entry name" value="Autotrns_rpt"/>
</dbReference>
<keyword evidence="6" id="KW-1185">Reference proteome</keyword>